<gene>
    <name evidence="9" type="primary">gabD</name>
    <name evidence="9" type="ORF">SOCEGT47_042360</name>
</gene>
<dbReference type="FunFam" id="3.40.309.10:FF:000009">
    <property type="entry name" value="Aldehyde dehydrogenase A"/>
    <property type="match status" value="1"/>
</dbReference>
<evidence type="ECO:0000256" key="3">
    <source>
        <dbReference type="PIRNR" id="PIRNR036492"/>
    </source>
</evidence>
<dbReference type="InterPro" id="IPR029510">
    <property type="entry name" value="Ald_DH_CS_GLU"/>
</dbReference>
<dbReference type="InterPro" id="IPR012394">
    <property type="entry name" value="Aldehyde_DH_NAD(P)"/>
</dbReference>
<dbReference type="FunFam" id="3.40.605.10:FF:000007">
    <property type="entry name" value="NAD/NADP-dependent betaine aldehyde dehydrogenase"/>
    <property type="match status" value="1"/>
</dbReference>
<reference evidence="9 10" key="1">
    <citation type="submission" date="2015-09" db="EMBL/GenBank/DDBJ databases">
        <title>Sorangium comparison.</title>
        <authorList>
            <person name="Zaburannyi N."/>
            <person name="Bunk B."/>
            <person name="Overmann J."/>
            <person name="Mueller R."/>
        </authorList>
    </citation>
    <scope>NUCLEOTIDE SEQUENCE [LARGE SCALE GENOMIC DNA]</scope>
    <source>
        <strain evidence="9 10">So ceGT47</strain>
    </source>
</reference>
<protein>
    <recommendedName>
        <fullName evidence="3">Aldehyde dehydrogenase</fullName>
    </recommendedName>
</protein>
<dbReference type="InterPro" id="IPR015590">
    <property type="entry name" value="Aldehyde_DH_dom"/>
</dbReference>
<dbReference type="Proteomes" id="UP000295781">
    <property type="component" value="Chromosome"/>
</dbReference>
<feature type="compositionally biased region" description="Gly residues" evidence="7">
    <location>
        <begin position="12"/>
        <end position="22"/>
    </location>
</feature>
<dbReference type="AlphaFoldDB" id="A0A4P2Q3W3"/>
<evidence type="ECO:0000313" key="10">
    <source>
        <dbReference type="Proteomes" id="UP000295781"/>
    </source>
</evidence>
<evidence type="ECO:0000256" key="2">
    <source>
        <dbReference type="ARBA" id="ARBA00023002"/>
    </source>
</evidence>
<evidence type="ECO:0000256" key="6">
    <source>
        <dbReference type="RuleBase" id="RU003345"/>
    </source>
</evidence>
<dbReference type="SUPFAM" id="SSF53720">
    <property type="entry name" value="ALDH-like"/>
    <property type="match status" value="1"/>
</dbReference>
<dbReference type="InterPro" id="IPR016161">
    <property type="entry name" value="Ald_DH/histidinol_DH"/>
</dbReference>
<dbReference type="RefSeq" id="WP_129349065.1">
    <property type="nucleotide sequence ID" value="NZ_CP012670.1"/>
</dbReference>
<dbReference type="Pfam" id="PF00171">
    <property type="entry name" value="Aldedh"/>
    <property type="match status" value="1"/>
</dbReference>
<evidence type="ECO:0000256" key="7">
    <source>
        <dbReference type="SAM" id="MobiDB-lite"/>
    </source>
</evidence>
<dbReference type="GO" id="GO:0016620">
    <property type="term" value="F:oxidoreductase activity, acting on the aldehyde or oxo group of donors, NAD or NADP as acceptor"/>
    <property type="evidence" value="ECO:0007669"/>
    <property type="project" value="InterPro"/>
</dbReference>
<name>A0A4P2Q3W3_SORCE</name>
<evidence type="ECO:0000259" key="8">
    <source>
        <dbReference type="Pfam" id="PF00171"/>
    </source>
</evidence>
<keyword evidence="2 3" id="KW-0560">Oxidoreductase</keyword>
<evidence type="ECO:0000256" key="5">
    <source>
        <dbReference type="PROSITE-ProRule" id="PRU10007"/>
    </source>
</evidence>
<dbReference type="Gene3D" id="3.40.605.10">
    <property type="entry name" value="Aldehyde Dehydrogenase, Chain A, domain 1"/>
    <property type="match status" value="1"/>
</dbReference>
<evidence type="ECO:0000256" key="4">
    <source>
        <dbReference type="PIRSR" id="PIRSR036492-1"/>
    </source>
</evidence>
<dbReference type="Gene3D" id="3.40.309.10">
    <property type="entry name" value="Aldehyde Dehydrogenase, Chain A, domain 2"/>
    <property type="match status" value="1"/>
</dbReference>
<dbReference type="PIRSF" id="PIRSF036492">
    <property type="entry name" value="ALDH"/>
    <property type="match status" value="1"/>
</dbReference>
<evidence type="ECO:0000256" key="1">
    <source>
        <dbReference type="ARBA" id="ARBA00009986"/>
    </source>
</evidence>
<feature type="region of interest" description="Disordered" evidence="7">
    <location>
        <begin position="1"/>
        <end position="28"/>
    </location>
</feature>
<dbReference type="EMBL" id="CP012670">
    <property type="protein sequence ID" value="AUX23706.1"/>
    <property type="molecule type" value="Genomic_DNA"/>
</dbReference>
<feature type="active site" evidence="4">
    <location>
        <position position="290"/>
    </location>
</feature>
<evidence type="ECO:0000313" key="9">
    <source>
        <dbReference type="EMBL" id="AUX23706.1"/>
    </source>
</evidence>
<proteinExistence type="inferred from homology"/>
<dbReference type="InterPro" id="IPR016162">
    <property type="entry name" value="Ald_DH_N"/>
</dbReference>
<organism evidence="9 10">
    <name type="scientific">Sorangium cellulosum</name>
    <name type="common">Polyangium cellulosum</name>
    <dbReference type="NCBI Taxonomy" id="56"/>
    <lineage>
        <taxon>Bacteria</taxon>
        <taxon>Pseudomonadati</taxon>
        <taxon>Myxococcota</taxon>
        <taxon>Polyangia</taxon>
        <taxon>Polyangiales</taxon>
        <taxon>Polyangiaceae</taxon>
        <taxon>Sorangium</taxon>
    </lineage>
</organism>
<sequence>MGQVVSERSVGSNGGSGPGVNGHGDATIRSYAPATGELLGEVPNTSADEVRAAVARARRAQEAWGALPVEERCQRVLRFRDAIVDRSDEIVDLLSRECGKPRHEALLHEVLVAADMATYFASTAPRALEPREIKLHLFKHRRSFVHYVPRGVVGVISPWNFPFQLALRDVLAAVVAGNAAVLKPSEVTPLIALKQKEIWDGAGMPEDLFQVVTGLGPTGAALIDSGIQLLVFTGSVGTGRRVAAACGERLIPCVMELGGKAPLIACADADVERTAQAIVFGGFANAGQVCLSVERVYAHREIHDRLLERTIEITKGLHVGDPSRAFVDVGAVVFPPQIDVAERHIKDAVEKGASVKTGGKRAPGPGQFFEPTILAGCDHGMTVMTEEIFGPIVPFMQVATEEEAIRLANESHLGLNAYVFSEDTDHARRIAERLQAGGVLVNDVLMNGACPDAPFGGIKQSGFGRVMGEDGLRQMCDVKHINADRVNLGARDPLWFPYTEASYGWFKRGLRALYSSGGLLRRIGELF</sequence>
<dbReference type="OrthoDB" id="9762436at2"/>
<accession>A0A4P2Q3W3</accession>
<dbReference type="PROSITE" id="PS00687">
    <property type="entry name" value="ALDEHYDE_DEHYDR_GLU"/>
    <property type="match status" value="1"/>
</dbReference>
<comment type="similarity">
    <text evidence="1 3 6">Belongs to the aldehyde dehydrogenase family.</text>
</comment>
<feature type="domain" description="Aldehyde dehydrogenase" evidence="8">
    <location>
        <begin position="26"/>
        <end position="481"/>
    </location>
</feature>
<dbReference type="PANTHER" id="PTHR11699">
    <property type="entry name" value="ALDEHYDE DEHYDROGENASE-RELATED"/>
    <property type="match status" value="1"/>
</dbReference>
<dbReference type="GO" id="GO:0006081">
    <property type="term" value="P:aldehyde metabolic process"/>
    <property type="evidence" value="ECO:0007669"/>
    <property type="project" value="InterPro"/>
</dbReference>
<dbReference type="CDD" id="cd07099">
    <property type="entry name" value="ALDH_DDALDH"/>
    <property type="match status" value="1"/>
</dbReference>
<dbReference type="InterPro" id="IPR016163">
    <property type="entry name" value="Ald_DH_C"/>
</dbReference>
<feature type="active site" evidence="4 5">
    <location>
        <position position="256"/>
    </location>
</feature>